<accession>A0AAJ4LV67</accession>
<proteinExistence type="predicted"/>
<gene>
    <name evidence="1" type="ORF">I3X05_06585</name>
</gene>
<dbReference type="AlphaFoldDB" id="A0AAJ4LV67"/>
<dbReference type="Proteomes" id="UP000594435">
    <property type="component" value="Chromosome 1"/>
</dbReference>
<evidence type="ECO:0000313" key="1">
    <source>
        <dbReference type="EMBL" id="QPL54787.1"/>
    </source>
</evidence>
<evidence type="ECO:0000313" key="2">
    <source>
        <dbReference type="Proteomes" id="UP000594435"/>
    </source>
</evidence>
<name>A0AAJ4LV67_9VIBR</name>
<organism evidence="1 2">
    <name type="scientific">Vibrio navarrensis</name>
    <dbReference type="NCBI Taxonomy" id="29495"/>
    <lineage>
        <taxon>Bacteria</taxon>
        <taxon>Pseudomonadati</taxon>
        <taxon>Pseudomonadota</taxon>
        <taxon>Gammaproteobacteria</taxon>
        <taxon>Vibrionales</taxon>
        <taxon>Vibrionaceae</taxon>
        <taxon>Vibrio</taxon>
    </lineage>
</organism>
<dbReference type="RefSeq" id="WP_337971034.1">
    <property type="nucleotide sequence ID" value="NZ_CP065217.1"/>
</dbReference>
<sequence>MTKRISNKKAKQMISDIEMFRINGCLPKTVCFSFYENQFGYWVWIESGWFFRAVYFGKVSVTAERLKNKSEYYCQCDNSECGNWFEASKIGETCRECNKGTMQPQDVEPY</sequence>
<protein>
    <submittedName>
        <fullName evidence="1">Uncharacterized protein</fullName>
    </submittedName>
</protein>
<dbReference type="EMBL" id="CP065217">
    <property type="protein sequence ID" value="QPL54787.1"/>
    <property type="molecule type" value="Genomic_DNA"/>
</dbReference>
<reference evidence="1 2" key="1">
    <citation type="submission" date="2020-11" db="EMBL/GenBank/DDBJ databases">
        <title>Complete and Circularized Genome Assembly of a human isolate of Vibrio navarrensis biotype pommerensis with MiSeq and MinION Sequence Data.</title>
        <authorList>
            <person name="Schwartz K."/>
            <person name="Borowiak M."/>
            <person name="Deneke C."/>
            <person name="Balau V."/>
            <person name="Metelmann C."/>
            <person name="Strauch E."/>
        </authorList>
    </citation>
    <scope>NUCLEOTIDE SEQUENCE [LARGE SCALE GENOMIC DNA]</scope>
    <source>
        <strain evidence="1 2">20-VB00237</strain>
    </source>
</reference>